<dbReference type="InterPro" id="IPR028082">
    <property type="entry name" value="Peripla_BP_I"/>
</dbReference>
<proteinExistence type="inferred from homology"/>
<evidence type="ECO:0000256" key="1">
    <source>
        <dbReference type="ARBA" id="ARBA00010062"/>
    </source>
</evidence>
<evidence type="ECO:0000313" key="6">
    <source>
        <dbReference type="Proteomes" id="UP000637002"/>
    </source>
</evidence>
<gene>
    <name evidence="5" type="ORF">GCM10010994_15860</name>
</gene>
<dbReference type="EMBL" id="BMGG01000002">
    <property type="protein sequence ID" value="GGC57711.1"/>
    <property type="molecule type" value="Genomic_DNA"/>
</dbReference>
<comment type="similarity">
    <text evidence="1">Belongs to the leucine-binding protein family.</text>
</comment>
<sequence length="401" mass="43522">MTIRSVLAGAGALALVASPVAAAPKQYGPGVTDSEIKLGQTMPYSGPASTYGVTGMVEGAFFKEINDKGGINGRRIDFISLDDAYSPPKSLEQTRRLVEQEEVFAIYGSLGTAPSSAVHKYANGKKVPHIMLSTGAVKWNDPKAYPWTMAFYPLYDAEGAIHARHVLSARPNGKIAILAQNDDSGRDYVRGFKEGLGDKAKTMIVAEATYEVTDPTVDSQILKLKASGADVLFNMSTPKFAAQAIRKVHEIDWKPLHMLVSVANSVGGVIKPAGFDKAQGIVTVAYSKVPLDPLWKDDPVMQEYAAFMKRNGLEGRMIESSAVLGYISAHMMAKLLERCGDELTRENLMKQVASIDEATLPMLLPGISVKTTPDNFSAFRTLRLQRFAGESWELFGEPITD</sequence>
<dbReference type="InterPro" id="IPR028081">
    <property type="entry name" value="Leu-bd"/>
</dbReference>
<comment type="caution">
    <text evidence="5">The sequence shown here is derived from an EMBL/GenBank/DDBJ whole genome shotgun (WGS) entry which is preliminary data.</text>
</comment>
<dbReference type="SUPFAM" id="SSF53822">
    <property type="entry name" value="Periplasmic binding protein-like I"/>
    <property type="match status" value="1"/>
</dbReference>
<dbReference type="RefSeq" id="WP_188608575.1">
    <property type="nucleotide sequence ID" value="NZ_BMGG01000002.1"/>
</dbReference>
<protein>
    <submittedName>
        <fullName evidence="5">Branched-chain amino acid ABC transporter substrate-binding protein</fullName>
    </submittedName>
</protein>
<accession>A0A916U2L9</accession>
<feature type="domain" description="Leucine-binding protein" evidence="4">
    <location>
        <begin position="35"/>
        <end position="358"/>
    </location>
</feature>
<keyword evidence="6" id="KW-1185">Reference proteome</keyword>
<evidence type="ECO:0000256" key="2">
    <source>
        <dbReference type="ARBA" id="ARBA00022729"/>
    </source>
</evidence>
<dbReference type="PANTHER" id="PTHR47235">
    <property type="entry name" value="BLR6548 PROTEIN"/>
    <property type="match status" value="1"/>
</dbReference>
<evidence type="ECO:0000313" key="5">
    <source>
        <dbReference type="EMBL" id="GGC57711.1"/>
    </source>
</evidence>
<name>A0A916U2L9_9HYPH</name>
<feature type="chain" id="PRO_5037732222" evidence="3">
    <location>
        <begin position="23"/>
        <end position="401"/>
    </location>
</feature>
<dbReference type="CDD" id="cd06343">
    <property type="entry name" value="PBP1_ABC_ligand_binding-like"/>
    <property type="match status" value="1"/>
</dbReference>
<organism evidence="5 6">
    <name type="scientific">Chelatococcus reniformis</name>
    <dbReference type="NCBI Taxonomy" id="1494448"/>
    <lineage>
        <taxon>Bacteria</taxon>
        <taxon>Pseudomonadati</taxon>
        <taxon>Pseudomonadota</taxon>
        <taxon>Alphaproteobacteria</taxon>
        <taxon>Hyphomicrobiales</taxon>
        <taxon>Chelatococcaceae</taxon>
        <taxon>Chelatococcus</taxon>
    </lineage>
</organism>
<reference evidence="5" key="2">
    <citation type="submission" date="2020-09" db="EMBL/GenBank/DDBJ databases">
        <authorList>
            <person name="Sun Q."/>
            <person name="Zhou Y."/>
        </authorList>
    </citation>
    <scope>NUCLEOTIDE SEQUENCE</scope>
    <source>
        <strain evidence="5">CGMCC 1.12919</strain>
    </source>
</reference>
<evidence type="ECO:0000259" key="4">
    <source>
        <dbReference type="Pfam" id="PF13458"/>
    </source>
</evidence>
<keyword evidence="2 3" id="KW-0732">Signal</keyword>
<dbReference type="Gene3D" id="3.40.50.2300">
    <property type="match status" value="2"/>
</dbReference>
<dbReference type="PANTHER" id="PTHR47235:SF1">
    <property type="entry name" value="BLR6548 PROTEIN"/>
    <property type="match status" value="1"/>
</dbReference>
<dbReference type="AlphaFoldDB" id="A0A916U2L9"/>
<dbReference type="Proteomes" id="UP000637002">
    <property type="component" value="Unassembled WGS sequence"/>
</dbReference>
<evidence type="ECO:0000256" key="3">
    <source>
        <dbReference type="SAM" id="SignalP"/>
    </source>
</evidence>
<feature type="signal peptide" evidence="3">
    <location>
        <begin position="1"/>
        <end position="22"/>
    </location>
</feature>
<dbReference type="Pfam" id="PF13458">
    <property type="entry name" value="Peripla_BP_6"/>
    <property type="match status" value="1"/>
</dbReference>
<reference evidence="5" key="1">
    <citation type="journal article" date="2014" name="Int. J. Syst. Evol. Microbiol.">
        <title>Complete genome sequence of Corynebacterium casei LMG S-19264T (=DSM 44701T), isolated from a smear-ripened cheese.</title>
        <authorList>
            <consortium name="US DOE Joint Genome Institute (JGI-PGF)"/>
            <person name="Walter F."/>
            <person name="Albersmeier A."/>
            <person name="Kalinowski J."/>
            <person name="Ruckert C."/>
        </authorList>
    </citation>
    <scope>NUCLEOTIDE SEQUENCE</scope>
    <source>
        <strain evidence="5">CGMCC 1.12919</strain>
    </source>
</reference>